<feature type="region of interest" description="Disordered" evidence="1">
    <location>
        <begin position="307"/>
        <end position="362"/>
    </location>
</feature>
<organism evidence="2 3">
    <name type="scientific">Aspergillus niger</name>
    <dbReference type="NCBI Taxonomy" id="5061"/>
    <lineage>
        <taxon>Eukaryota</taxon>
        <taxon>Fungi</taxon>
        <taxon>Dikarya</taxon>
        <taxon>Ascomycota</taxon>
        <taxon>Pezizomycotina</taxon>
        <taxon>Eurotiomycetes</taxon>
        <taxon>Eurotiomycetidae</taxon>
        <taxon>Eurotiales</taxon>
        <taxon>Aspergillaceae</taxon>
        <taxon>Aspergillus</taxon>
        <taxon>Aspergillus subgen. Circumdati</taxon>
    </lineage>
</organism>
<comment type="caution">
    <text evidence="2">The sequence shown here is derived from an EMBL/GenBank/DDBJ whole genome shotgun (WGS) entry which is preliminary data.</text>
</comment>
<dbReference type="VEuPathDB" id="FungiDB:An09g02310"/>
<keyword evidence="2" id="KW-0808">Transferase</keyword>
<feature type="compositionally biased region" description="Low complexity" evidence="1">
    <location>
        <begin position="335"/>
        <end position="349"/>
    </location>
</feature>
<accession>A0A505IBV4</accession>
<evidence type="ECO:0000313" key="3">
    <source>
        <dbReference type="Proteomes" id="UP000197666"/>
    </source>
</evidence>
<dbReference type="VEuPathDB" id="FungiDB:M747DRAFT_371579"/>
<sequence>MLLHPIPSPVVLEPGKDQVQSYIAEMNPKILPPPARKATNPLELLQAARLSAAARCALDANLGVKPPQRDTVFLLHFDPHDERTSVGSGPAQSLIVPRFAISTGRRRAQAKLILQLPDDPVILTHSCMTCAFQGVNTAHFTGFSKALDCAEPRRFLDLVDRHRIFLGFAPNFFLALLYDRICRITPKQEAQPAPTWGLSDLRCVFSGGEPTVRQLLLRLVHHVRQRLPRCPRQLYITGRFNNTLLLNGETIFPVEVECSLEQVRIPDLTSSFTLVFAHLAPDAHLRPTAQLRSGRCCSHAVISKEPRSVCPPDPTSGALDTDREAHEPLQPGLPPSTSTPSPRTCTRRSGLSYPSRPSQGTDYTTHEYDAIIPLQLSGPKTPLWLVHPATGNVLIFASLARARDR</sequence>
<gene>
    <name evidence="2" type="ORF">CAN33_0023845</name>
</gene>
<proteinExistence type="predicted"/>
<name>A0A505IBV4_ASPNG</name>
<dbReference type="InterPro" id="IPR042099">
    <property type="entry name" value="ANL_N_sf"/>
</dbReference>
<dbReference type="VEuPathDB" id="FungiDB:ASPNIDRAFT2_1180670"/>
<dbReference type="SUPFAM" id="SSF56801">
    <property type="entry name" value="Acetyl-CoA synthetase-like"/>
    <property type="match status" value="1"/>
</dbReference>
<dbReference type="GO" id="GO:0016740">
    <property type="term" value="F:transferase activity"/>
    <property type="evidence" value="ECO:0007669"/>
    <property type="project" value="UniProtKB-KW"/>
</dbReference>
<protein>
    <submittedName>
        <fullName evidence="2">Homoserine O-acetyltransferase</fullName>
    </submittedName>
</protein>
<dbReference type="Proteomes" id="UP000197666">
    <property type="component" value="Unassembled WGS sequence"/>
</dbReference>
<evidence type="ECO:0000256" key="1">
    <source>
        <dbReference type="SAM" id="MobiDB-lite"/>
    </source>
</evidence>
<evidence type="ECO:0000313" key="2">
    <source>
        <dbReference type="EMBL" id="TPR06692.1"/>
    </source>
</evidence>
<dbReference type="AlphaFoldDB" id="A0A505IBV4"/>
<dbReference type="Gene3D" id="3.40.50.12780">
    <property type="entry name" value="N-terminal domain of ligase-like"/>
    <property type="match status" value="1"/>
</dbReference>
<reference evidence="3" key="1">
    <citation type="submission" date="2018-10" db="EMBL/GenBank/DDBJ databases">
        <title>FDA dAtabase for Regulatory Grade micrObial Sequences (FDA-ARGOS): Supporting development and validation of Infectious Disease Dx tests.</title>
        <authorList>
            <person name="Kerrigan L."/>
            <person name="Tallon L."/>
            <person name="Sadzewicz L."/>
            <person name="Sengamalay N."/>
            <person name="Ott S."/>
            <person name="Godinez A."/>
            <person name="Nagaraj S."/>
            <person name="Vavikolanu K."/>
            <person name="Nadendla S."/>
            <person name="George J."/>
            <person name="Sichtig H."/>
        </authorList>
    </citation>
    <scope>NUCLEOTIDE SEQUENCE [LARGE SCALE GENOMIC DNA]</scope>
    <source>
        <strain evidence="3">FDAARGOS_311</strain>
    </source>
</reference>
<dbReference type="EMBL" id="NKJJ02000005">
    <property type="protein sequence ID" value="TPR06692.1"/>
    <property type="molecule type" value="Genomic_DNA"/>
</dbReference>
<dbReference type="VEuPathDB" id="FungiDB:ATCC64974_11120"/>